<dbReference type="SUPFAM" id="SSF144083">
    <property type="entry name" value="Magnesium transport protein CorA, transmembrane region"/>
    <property type="match status" value="1"/>
</dbReference>
<dbReference type="HOGENOM" id="CLU_1164063_0_0_3"/>
<evidence type="ECO:0000313" key="6">
    <source>
        <dbReference type="EMBL" id="ABW25999.1"/>
    </source>
</evidence>
<dbReference type="eggNOG" id="COG0598">
    <property type="taxonomic scope" value="Bacteria"/>
</dbReference>
<dbReference type="GO" id="GO:0016020">
    <property type="term" value="C:membrane"/>
    <property type="evidence" value="ECO:0007669"/>
    <property type="project" value="UniProtKB-SubCell"/>
</dbReference>
<feature type="transmembrane region" description="Helical" evidence="5">
    <location>
        <begin position="217"/>
        <end position="238"/>
    </location>
</feature>
<gene>
    <name evidence="6" type="ordered locus">AM1_0957</name>
</gene>
<dbReference type="Gene3D" id="1.20.58.340">
    <property type="entry name" value="Magnesium transport protein CorA, transmembrane region"/>
    <property type="match status" value="1"/>
</dbReference>
<dbReference type="InterPro" id="IPR002523">
    <property type="entry name" value="MgTranspt_CorA/ZnTranspt_ZntB"/>
</dbReference>
<evidence type="ECO:0000256" key="1">
    <source>
        <dbReference type="ARBA" id="ARBA00004141"/>
    </source>
</evidence>
<evidence type="ECO:0000256" key="5">
    <source>
        <dbReference type="SAM" id="Phobius"/>
    </source>
</evidence>
<proteinExistence type="predicted"/>
<organism evidence="6 7">
    <name type="scientific">Acaryochloris marina (strain MBIC 11017)</name>
    <dbReference type="NCBI Taxonomy" id="329726"/>
    <lineage>
        <taxon>Bacteria</taxon>
        <taxon>Bacillati</taxon>
        <taxon>Cyanobacteriota</taxon>
        <taxon>Cyanophyceae</taxon>
        <taxon>Acaryochloridales</taxon>
        <taxon>Acaryochloridaceae</taxon>
        <taxon>Acaryochloris</taxon>
    </lineage>
</organism>
<dbReference type="RefSeq" id="WP_012161564.1">
    <property type="nucleotide sequence ID" value="NC_009925.1"/>
</dbReference>
<keyword evidence="2 5" id="KW-0812">Transmembrane</keyword>
<evidence type="ECO:0000256" key="3">
    <source>
        <dbReference type="ARBA" id="ARBA00022989"/>
    </source>
</evidence>
<evidence type="ECO:0000256" key="2">
    <source>
        <dbReference type="ARBA" id="ARBA00022692"/>
    </source>
</evidence>
<dbReference type="KEGG" id="amr:AM1_0957"/>
<dbReference type="AlphaFoldDB" id="B0BZS3"/>
<evidence type="ECO:0000256" key="4">
    <source>
        <dbReference type="ARBA" id="ARBA00023136"/>
    </source>
</evidence>
<evidence type="ECO:0008006" key="8">
    <source>
        <dbReference type="Google" id="ProtNLM"/>
    </source>
</evidence>
<evidence type="ECO:0000313" key="7">
    <source>
        <dbReference type="Proteomes" id="UP000000268"/>
    </source>
</evidence>
<keyword evidence="7" id="KW-1185">Reference proteome</keyword>
<keyword evidence="4 5" id="KW-0472">Membrane</keyword>
<feature type="transmembrane region" description="Helical" evidence="5">
    <location>
        <begin position="187"/>
        <end position="205"/>
    </location>
</feature>
<dbReference type="GO" id="GO:0046873">
    <property type="term" value="F:metal ion transmembrane transporter activity"/>
    <property type="evidence" value="ECO:0007669"/>
    <property type="project" value="InterPro"/>
</dbReference>
<reference evidence="6 7" key="1">
    <citation type="journal article" date="2008" name="Proc. Natl. Acad. Sci. U.S.A.">
        <title>Niche adaptation and genome expansion in the chlorophyll d-producing cyanobacterium Acaryochloris marina.</title>
        <authorList>
            <person name="Swingley W.D."/>
            <person name="Chen M."/>
            <person name="Cheung P.C."/>
            <person name="Conrad A.L."/>
            <person name="Dejesa L.C."/>
            <person name="Hao J."/>
            <person name="Honchak B.M."/>
            <person name="Karbach L.E."/>
            <person name="Kurdoglu A."/>
            <person name="Lahiri S."/>
            <person name="Mastrian S.D."/>
            <person name="Miyashita H."/>
            <person name="Page L."/>
            <person name="Ramakrishna P."/>
            <person name="Satoh S."/>
            <person name="Sattley W.M."/>
            <person name="Shimada Y."/>
            <person name="Taylor H.L."/>
            <person name="Tomo T."/>
            <person name="Tsuchiya T."/>
            <person name="Wang Z.T."/>
            <person name="Raymond J."/>
            <person name="Mimuro M."/>
            <person name="Blankenship R.E."/>
            <person name="Touchman J.W."/>
        </authorList>
    </citation>
    <scope>NUCLEOTIDE SEQUENCE [LARGE SCALE GENOMIC DNA]</scope>
    <source>
        <strain evidence="7">MBIC 11017</strain>
    </source>
</reference>
<sequence>MTMQLPANWRLPDEIKRRFGQKGAGKQRAMLAEDHLLLVLHKLPQPGSRQRQGTFFWRNPQGTWKCSEGGEGLPRLNKHLKDYSKAEQQLSQTYSQATLAEDYFQILENLAPICRAAKNMMETLQSAREDVPEDRDLIDLRDWANDLDRTLDLLYTDVKNALEFDLARRAEEQSRLSLESVRMAQRLNLLAAVFLPLTALCSLFGMNLPHGLERSPLGFWIILGLGIALGIITQRWILQPDSKT</sequence>
<keyword evidence="3 5" id="KW-1133">Transmembrane helix</keyword>
<comment type="subcellular location">
    <subcellularLocation>
        <location evidence="1">Membrane</location>
        <topology evidence="1">Multi-pass membrane protein</topology>
    </subcellularLocation>
</comment>
<accession>B0BZS3</accession>
<protein>
    <recommendedName>
        <fullName evidence="8">CorA-like Mg2+ transporter protein</fullName>
    </recommendedName>
</protein>
<dbReference type="Pfam" id="PF01544">
    <property type="entry name" value="CorA"/>
    <property type="match status" value="1"/>
</dbReference>
<name>B0BZS3_ACAM1</name>
<dbReference type="Proteomes" id="UP000000268">
    <property type="component" value="Chromosome"/>
</dbReference>
<dbReference type="EMBL" id="CP000828">
    <property type="protein sequence ID" value="ABW25999.1"/>
    <property type="molecule type" value="Genomic_DNA"/>
</dbReference>
<dbReference type="InterPro" id="IPR045863">
    <property type="entry name" value="CorA_TM1_TM2"/>
</dbReference>